<dbReference type="InterPro" id="IPR008914">
    <property type="entry name" value="PEBP"/>
</dbReference>
<dbReference type="Proteomes" id="UP001327560">
    <property type="component" value="Chromosome 1"/>
</dbReference>
<accession>A0AAQ3JSX2</accession>
<proteinExistence type="inferred from homology"/>
<dbReference type="PROSITE" id="PS01220">
    <property type="entry name" value="PBP"/>
    <property type="match status" value="1"/>
</dbReference>
<dbReference type="PANTHER" id="PTHR11362:SF106">
    <property type="entry name" value="OS01G0202700 PROTEIN"/>
    <property type="match status" value="1"/>
</dbReference>
<dbReference type="Gene3D" id="3.90.280.10">
    <property type="entry name" value="PEBP-like"/>
    <property type="match status" value="1"/>
</dbReference>
<dbReference type="InterPro" id="IPR036610">
    <property type="entry name" value="PEBP-like_sf"/>
</dbReference>
<dbReference type="SUPFAM" id="SSF49777">
    <property type="entry name" value="PEBP-like"/>
    <property type="match status" value="1"/>
</dbReference>
<dbReference type="PANTHER" id="PTHR11362">
    <property type="entry name" value="PHOSPHATIDYLETHANOLAMINE-BINDING PROTEIN"/>
    <property type="match status" value="1"/>
</dbReference>
<dbReference type="Pfam" id="PF01161">
    <property type="entry name" value="PBP"/>
    <property type="match status" value="1"/>
</dbReference>
<name>A0AAQ3JSX2_9LILI</name>
<comment type="similarity">
    <text evidence="1">Belongs to the phosphatidylethanolamine-binding protein family.</text>
</comment>
<keyword evidence="3" id="KW-1185">Reference proteome</keyword>
<dbReference type="InterPro" id="IPR035810">
    <property type="entry name" value="PEBP_euk"/>
</dbReference>
<organism evidence="2 3">
    <name type="scientific">Canna indica</name>
    <name type="common">Indian-shot</name>
    <dbReference type="NCBI Taxonomy" id="4628"/>
    <lineage>
        <taxon>Eukaryota</taxon>
        <taxon>Viridiplantae</taxon>
        <taxon>Streptophyta</taxon>
        <taxon>Embryophyta</taxon>
        <taxon>Tracheophyta</taxon>
        <taxon>Spermatophyta</taxon>
        <taxon>Magnoliopsida</taxon>
        <taxon>Liliopsida</taxon>
        <taxon>Zingiberales</taxon>
        <taxon>Cannaceae</taxon>
        <taxon>Canna</taxon>
    </lineage>
</organism>
<evidence type="ECO:0000313" key="3">
    <source>
        <dbReference type="Proteomes" id="UP001327560"/>
    </source>
</evidence>
<sequence>MSGDTLALGQVIGDVLDPFTRSVRLSVMYNNRPLLTGCEFKPSATVNKPKIMVGGDDLRIFYTLVMVDPDAPNPSNPTLKEYLHWLVTDIPATTNAKFGREMVCYENPQPMSGIHRLVFVLFQQMGRETVFAPDMRQNFNSRRFALEHHLVPVAASYFNSQREAGCGGRRFN</sequence>
<evidence type="ECO:0000256" key="1">
    <source>
        <dbReference type="ARBA" id="ARBA00007091"/>
    </source>
</evidence>
<dbReference type="CDD" id="cd00866">
    <property type="entry name" value="PEBP_euk"/>
    <property type="match status" value="1"/>
</dbReference>
<dbReference type="AlphaFoldDB" id="A0AAQ3JSX2"/>
<dbReference type="EMBL" id="CP136890">
    <property type="protein sequence ID" value="WOK93860.1"/>
    <property type="molecule type" value="Genomic_DNA"/>
</dbReference>
<gene>
    <name evidence="2" type="ORF">Cni_G02561</name>
</gene>
<dbReference type="FunFam" id="3.90.280.10:FF:000001">
    <property type="entry name" value="Terminal flower 1"/>
    <property type="match status" value="1"/>
</dbReference>
<dbReference type="InterPro" id="IPR001858">
    <property type="entry name" value="Phosphatidylethanolamine-bd_CS"/>
</dbReference>
<protein>
    <submittedName>
        <fullName evidence="2">Protein FLOWERING LOCUS T</fullName>
    </submittedName>
</protein>
<evidence type="ECO:0000313" key="2">
    <source>
        <dbReference type="EMBL" id="WOK93860.1"/>
    </source>
</evidence>
<reference evidence="2 3" key="1">
    <citation type="submission" date="2023-10" db="EMBL/GenBank/DDBJ databases">
        <title>Chromosome-scale genome assembly provides insights into flower coloration mechanisms of Canna indica.</title>
        <authorList>
            <person name="Li C."/>
        </authorList>
    </citation>
    <scope>NUCLEOTIDE SEQUENCE [LARGE SCALE GENOMIC DNA]</scope>
    <source>
        <tissue evidence="2">Flower</tissue>
    </source>
</reference>